<dbReference type="Proteomes" id="UP000033647">
    <property type="component" value="Unassembled WGS sequence"/>
</dbReference>
<name>A0A0F4GGA9_9PEZI</name>
<dbReference type="STRING" id="1047168.A0A0F4GGA9"/>
<accession>A0A0F4GGA9</accession>
<feature type="compositionally biased region" description="Gly residues" evidence="1">
    <location>
        <begin position="449"/>
        <end position="480"/>
    </location>
</feature>
<dbReference type="OrthoDB" id="21470at2759"/>
<evidence type="ECO:0008006" key="4">
    <source>
        <dbReference type="Google" id="ProtNLM"/>
    </source>
</evidence>
<keyword evidence="3" id="KW-1185">Reference proteome</keyword>
<organism evidence="2 3">
    <name type="scientific">Zymoseptoria brevis</name>
    <dbReference type="NCBI Taxonomy" id="1047168"/>
    <lineage>
        <taxon>Eukaryota</taxon>
        <taxon>Fungi</taxon>
        <taxon>Dikarya</taxon>
        <taxon>Ascomycota</taxon>
        <taxon>Pezizomycotina</taxon>
        <taxon>Dothideomycetes</taxon>
        <taxon>Dothideomycetidae</taxon>
        <taxon>Mycosphaerellales</taxon>
        <taxon>Mycosphaerellaceae</taxon>
        <taxon>Zymoseptoria</taxon>
    </lineage>
</organism>
<feature type="region of interest" description="Disordered" evidence="1">
    <location>
        <begin position="401"/>
        <end position="486"/>
    </location>
</feature>
<comment type="caution">
    <text evidence="2">The sequence shown here is derived from an EMBL/GenBank/DDBJ whole genome shotgun (WGS) entry which is preliminary data.</text>
</comment>
<evidence type="ECO:0000256" key="1">
    <source>
        <dbReference type="SAM" id="MobiDB-lite"/>
    </source>
</evidence>
<dbReference type="EMBL" id="LAFY01000669">
    <property type="protein sequence ID" value="KJX96313.1"/>
    <property type="molecule type" value="Genomic_DNA"/>
</dbReference>
<gene>
    <name evidence="2" type="ORF">TI39_contig677g00010</name>
</gene>
<feature type="compositionally biased region" description="Basic and acidic residues" evidence="1">
    <location>
        <begin position="430"/>
        <end position="441"/>
    </location>
</feature>
<protein>
    <recommendedName>
        <fullName evidence="4">CID domain-containing protein</fullName>
    </recommendedName>
</protein>
<evidence type="ECO:0000313" key="2">
    <source>
        <dbReference type="EMBL" id="KJX96313.1"/>
    </source>
</evidence>
<proteinExistence type="predicted"/>
<reference evidence="2 3" key="1">
    <citation type="submission" date="2015-03" db="EMBL/GenBank/DDBJ databases">
        <title>RNA-seq based gene annotation and comparative genomics of four Zymoseptoria species reveal species-specific pathogenicity related genes and transposable element activity.</title>
        <authorList>
            <person name="Grandaubert J."/>
            <person name="Bhattacharyya A."/>
            <person name="Stukenbrock E.H."/>
        </authorList>
    </citation>
    <scope>NUCLEOTIDE SEQUENCE [LARGE SCALE GENOMIC DNA]</scope>
    <source>
        <strain evidence="2 3">Zb18110</strain>
    </source>
</reference>
<evidence type="ECO:0000313" key="3">
    <source>
        <dbReference type="Proteomes" id="UP000033647"/>
    </source>
</evidence>
<feature type="compositionally biased region" description="Gly residues" evidence="1">
    <location>
        <begin position="409"/>
        <end position="429"/>
    </location>
</feature>
<sequence length="486" mass="53396">MQNNSEAVNARIAGVRLVGALHPHLNNSEGRAFVRLLNKTFNICSLKDVQLCKRSIIRYVLPSESTTAILLNYLENMSKLLAPRPANTKKLSEPTGYDWHEGLDVRDGIMMQPPPSAAQRMHILYIVHAVLVTVHGWQKRGVLPAAISHTDLSQRLDLLRNHAIRLFKLAACHGIVHADNASKPLAALAAQWEQKQIFPSEEISDLVSLTQDEGRSLEDVIADLKVADEKKVVQDRLDRAEATKWVVPIRHGVKDDPNAPWHELPAANSLNLKNIRGFPLRAGGLPAGGYKLRNGGHEASEDLKKEVKWLHKEILHVFDDFTNPAEVLDIDPLGNKVWKDPERPTRNYWGFTLDGREKAKAVRKKFREEAIGYEGVPWLQDDPAEAKHSAIERARALAAGRAPVDSGRGRGGWNGGPSGFDGNRGGRGGWRGDQRGGHGDMRASWNGDARGGWNGGGRGAWGGEGRGGGSRGQSRGTGRGGEYRGF</sequence>
<dbReference type="AlphaFoldDB" id="A0A0F4GGA9"/>